<evidence type="ECO:0000313" key="5">
    <source>
        <dbReference type="Proteomes" id="UP000778523"/>
    </source>
</evidence>
<keyword evidence="5" id="KW-1185">Reference proteome</keyword>
<proteinExistence type="predicted"/>
<evidence type="ECO:0000259" key="3">
    <source>
        <dbReference type="PROSITE" id="PS51186"/>
    </source>
</evidence>
<dbReference type="InterPro" id="IPR050832">
    <property type="entry name" value="Bact_Acetyltransf"/>
</dbReference>
<organism evidence="4 5">
    <name type="scientific">Uliginosibacterium aquaticum</name>
    <dbReference type="NCBI Taxonomy" id="2731212"/>
    <lineage>
        <taxon>Bacteria</taxon>
        <taxon>Pseudomonadati</taxon>
        <taxon>Pseudomonadota</taxon>
        <taxon>Betaproteobacteria</taxon>
        <taxon>Rhodocyclales</taxon>
        <taxon>Zoogloeaceae</taxon>
        <taxon>Uliginosibacterium</taxon>
    </lineage>
</organism>
<dbReference type="Pfam" id="PF00583">
    <property type="entry name" value="Acetyltransf_1"/>
    <property type="match status" value="1"/>
</dbReference>
<dbReference type="SUPFAM" id="SSF55729">
    <property type="entry name" value="Acyl-CoA N-acyltransferases (Nat)"/>
    <property type="match status" value="1"/>
</dbReference>
<comment type="caution">
    <text evidence="4">The sequence shown here is derived from an EMBL/GenBank/DDBJ whole genome shotgun (WGS) entry which is preliminary data.</text>
</comment>
<protein>
    <submittedName>
        <fullName evidence="4">GNAT family acetyltransferase</fullName>
        <ecNumber evidence="4">2.3.1.-</ecNumber>
    </submittedName>
</protein>
<dbReference type="NCBIfam" id="NF002959">
    <property type="entry name" value="PRK03624.1"/>
    <property type="match status" value="1"/>
</dbReference>
<dbReference type="RefSeq" id="WP_170021730.1">
    <property type="nucleotide sequence ID" value="NZ_JABCSC020000002.1"/>
</dbReference>
<dbReference type="PANTHER" id="PTHR43877:SF2">
    <property type="entry name" value="AMINOALKYLPHOSPHONATE N-ACETYLTRANSFERASE-RELATED"/>
    <property type="match status" value="1"/>
</dbReference>
<feature type="domain" description="N-acetyltransferase" evidence="3">
    <location>
        <begin position="1"/>
        <end position="138"/>
    </location>
</feature>
<evidence type="ECO:0000313" key="4">
    <source>
        <dbReference type="EMBL" id="NSL55300.1"/>
    </source>
</evidence>
<sequence length="138" mass="15223">MLIRLYQASDEAAVIALWEACGLTRPWNDPRLDIARKLSVQPELFLVGEMDGMVVASVMAGYDGHRGWVNYLGVAPAQRGRGFARVLMSRVEELLMARGCPKLNLQVRQDNEVALGFYAAIGYGQDAALSLGKRLIQD</sequence>
<dbReference type="EC" id="2.3.1.-" evidence="4"/>
<dbReference type="CDD" id="cd04301">
    <property type="entry name" value="NAT_SF"/>
    <property type="match status" value="1"/>
</dbReference>
<dbReference type="InterPro" id="IPR000182">
    <property type="entry name" value="GNAT_dom"/>
</dbReference>
<keyword evidence="2 4" id="KW-0012">Acyltransferase</keyword>
<evidence type="ECO:0000256" key="1">
    <source>
        <dbReference type="ARBA" id="ARBA00022679"/>
    </source>
</evidence>
<dbReference type="PANTHER" id="PTHR43877">
    <property type="entry name" value="AMINOALKYLPHOSPHONATE N-ACETYLTRANSFERASE-RELATED-RELATED"/>
    <property type="match status" value="1"/>
</dbReference>
<name>A0ABX2IMP1_9RHOO</name>
<dbReference type="InterPro" id="IPR016181">
    <property type="entry name" value="Acyl_CoA_acyltransferase"/>
</dbReference>
<dbReference type="GO" id="GO:0016746">
    <property type="term" value="F:acyltransferase activity"/>
    <property type="evidence" value="ECO:0007669"/>
    <property type="project" value="UniProtKB-KW"/>
</dbReference>
<dbReference type="PROSITE" id="PS51186">
    <property type="entry name" value="GNAT"/>
    <property type="match status" value="1"/>
</dbReference>
<dbReference type="Proteomes" id="UP000778523">
    <property type="component" value="Unassembled WGS sequence"/>
</dbReference>
<accession>A0ABX2IMP1</accession>
<dbReference type="Gene3D" id="3.40.630.30">
    <property type="match status" value="1"/>
</dbReference>
<keyword evidence="1 4" id="KW-0808">Transferase</keyword>
<gene>
    <name evidence="4" type="ORF">HJ583_009720</name>
</gene>
<evidence type="ECO:0000256" key="2">
    <source>
        <dbReference type="ARBA" id="ARBA00023315"/>
    </source>
</evidence>
<reference evidence="4 5" key="1">
    <citation type="submission" date="2020-06" db="EMBL/GenBank/DDBJ databases">
        <title>Draft genome of Uliginosibacterium sp. IMCC34675.</title>
        <authorList>
            <person name="Song J."/>
        </authorList>
    </citation>
    <scope>NUCLEOTIDE SEQUENCE [LARGE SCALE GENOMIC DNA]</scope>
    <source>
        <strain evidence="4 5">IMCC34675</strain>
    </source>
</reference>
<dbReference type="EMBL" id="JABCSC020000002">
    <property type="protein sequence ID" value="NSL55300.1"/>
    <property type="molecule type" value="Genomic_DNA"/>
</dbReference>